<dbReference type="CDD" id="cd12087">
    <property type="entry name" value="TM_EGFR-like"/>
    <property type="match status" value="1"/>
</dbReference>
<accession>A0A6G1LD81</accession>
<sequence length="400" mass="41628">MAGPYTETVVYFATWSGTDTATPISTETLKYLLTGSPTTFSSTSTVTHVDLAGSTPNTVVQVIVVPITIQSGGGAYTATDASNVAESTLTTSSTLGPATSTYTRTYTELTTDAAGSLATTTFTSTSTEIFSPSTLISTYTTIELDASGVPESTSTVTTTTTLLPTLGTFTSTYTTITSDAAGKPGTSTVTTTSYGLLPFSTSTSTATPSSTAVPTHSPRLSAGTIAAIAVGALAGIGLTVLLIWWFMRQRAKNQVFEIQPSLANGQIPRSPGREAGFGLQQEPKEKDTSSPSPPSRTGTTLSDATSHPARNASLMVPTEPPERGSILNPTSPLPLLRHAHVHNVELEGDIPMDVSTKARVLKARRCFQMSSSSGEGSPTSSRKQSLGTSRSQKTKEVSGF</sequence>
<protein>
    <submittedName>
        <fullName evidence="3">Uncharacterized protein</fullName>
    </submittedName>
</protein>
<dbReference type="OrthoDB" id="10465072at2759"/>
<feature type="compositionally biased region" description="Polar residues" evidence="1">
    <location>
        <begin position="382"/>
        <end position="391"/>
    </location>
</feature>
<dbReference type="EMBL" id="ML995828">
    <property type="protein sequence ID" value="KAF2770114.1"/>
    <property type="molecule type" value="Genomic_DNA"/>
</dbReference>
<organism evidence="3 4">
    <name type="scientific">Teratosphaeria nubilosa</name>
    <dbReference type="NCBI Taxonomy" id="161662"/>
    <lineage>
        <taxon>Eukaryota</taxon>
        <taxon>Fungi</taxon>
        <taxon>Dikarya</taxon>
        <taxon>Ascomycota</taxon>
        <taxon>Pezizomycotina</taxon>
        <taxon>Dothideomycetes</taxon>
        <taxon>Dothideomycetidae</taxon>
        <taxon>Mycosphaerellales</taxon>
        <taxon>Teratosphaeriaceae</taxon>
        <taxon>Teratosphaeria</taxon>
    </lineage>
</organism>
<keyword evidence="2" id="KW-1133">Transmembrane helix</keyword>
<feature type="compositionally biased region" description="Low complexity" evidence="1">
    <location>
        <begin position="370"/>
        <end position="381"/>
    </location>
</feature>
<keyword evidence="2" id="KW-0472">Membrane</keyword>
<feature type="region of interest" description="Disordered" evidence="1">
    <location>
        <begin position="263"/>
        <end position="331"/>
    </location>
</feature>
<keyword evidence="4" id="KW-1185">Reference proteome</keyword>
<evidence type="ECO:0000256" key="2">
    <source>
        <dbReference type="SAM" id="Phobius"/>
    </source>
</evidence>
<evidence type="ECO:0000313" key="4">
    <source>
        <dbReference type="Proteomes" id="UP000799436"/>
    </source>
</evidence>
<reference evidence="3" key="1">
    <citation type="journal article" date="2020" name="Stud. Mycol.">
        <title>101 Dothideomycetes genomes: a test case for predicting lifestyles and emergence of pathogens.</title>
        <authorList>
            <person name="Haridas S."/>
            <person name="Albert R."/>
            <person name="Binder M."/>
            <person name="Bloem J."/>
            <person name="Labutti K."/>
            <person name="Salamov A."/>
            <person name="Andreopoulos B."/>
            <person name="Baker S."/>
            <person name="Barry K."/>
            <person name="Bills G."/>
            <person name="Bluhm B."/>
            <person name="Cannon C."/>
            <person name="Castanera R."/>
            <person name="Culley D."/>
            <person name="Daum C."/>
            <person name="Ezra D."/>
            <person name="Gonzalez J."/>
            <person name="Henrissat B."/>
            <person name="Kuo A."/>
            <person name="Liang C."/>
            <person name="Lipzen A."/>
            <person name="Lutzoni F."/>
            <person name="Magnuson J."/>
            <person name="Mondo S."/>
            <person name="Nolan M."/>
            <person name="Ohm R."/>
            <person name="Pangilinan J."/>
            <person name="Park H.-J."/>
            <person name="Ramirez L."/>
            <person name="Alfaro M."/>
            <person name="Sun H."/>
            <person name="Tritt A."/>
            <person name="Yoshinaga Y."/>
            <person name="Zwiers L.-H."/>
            <person name="Turgeon B."/>
            <person name="Goodwin S."/>
            <person name="Spatafora J."/>
            <person name="Crous P."/>
            <person name="Grigoriev I."/>
        </authorList>
    </citation>
    <scope>NUCLEOTIDE SEQUENCE</scope>
    <source>
        <strain evidence="3">CBS 116005</strain>
    </source>
</reference>
<name>A0A6G1LD81_9PEZI</name>
<evidence type="ECO:0000256" key="1">
    <source>
        <dbReference type="SAM" id="MobiDB-lite"/>
    </source>
</evidence>
<proteinExistence type="predicted"/>
<feature type="transmembrane region" description="Helical" evidence="2">
    <location>
        <begin position="225"/>
        <end position="246"/>
    </location>
</feature>
<feature type="region of interest" description="Disordered" evidence="1">
    <location>
        <begin position="367"/>
        <end position="400"/>
    </location>
</feature>
<keyword evidence="2" id="KW-0812">Transmembrane</keyword>
<evidence type="ECO:0000313" key="3">
    <source>
        <dbReference type="EMBL" id="KAF2770114.1"/>
    </source>
</evidence>
<gene>
    <name evidence="3" type="ORF">EJ03DRAFT_80125</name>
</gene>
<dbReference type="Proteomes" id="UP000799436">
    <property type="component" value="Unassembled WGS sequence"/>
</dbReference>
<dbReference type="AlphaFoldDB" id="A0A6G1LD81"/>